<dbReference type="AlphaFoldDB" id="A0A1E5RG88"/>
<proteinExistence type="predicted"/>
<dbReference type="EMBL" id="LPNN01000006">
    <property type="protein sequence ID" value="OEJ85920.1"/>
    <property type="molecule type" value="Genomic_DNA"/>
</dbReference>
<accession>A0A1E5RG88</accession>
<keyword evidence="2" id="KW-1185">Reference proteome</keyword>
<organism evidence="1 2">
    <name type="scientific">Hanseniaspora uvarum</name>
    <name type="common">Yeast</name>
    <name type="synonym">Kloeckera apiculata</name>
    <dbReference type="NCBI Taxonomy" id="29833"/>
    <lineage>
        <taxon>Eukaryota</taxon>
        <taxon>Fungi</taxon>
        <taxon>Dikarya</taxon>
        <taxon>Ascomycota</taxon>
        <taxon>Saccharomycotina</taxon>
        <taxon>Saccharomycetes</taxon>
        <taxon>Saccharomycodales</taxon>
        <taxon>Saccharomycodaceae</taxon>
        <taxon>Hanseniaspora</taxon>
    </lineage>
</organism>
<reference evidence="2" key="1">
    <citation type="journal article" date="2016" name="Genome Announc.">
        <title>Genome sequences of three species of Hanseniaspora isolated from spontaneous wine fermentations.</title>
        <authorList>
            <person name="Sternes P.R."/>
            <person name="Lee D."/>
            <person name="Kutyna D.R."/>
            <person name="Borneman A.R."/>
        </authorList>
    </citation>
    <scope>NUCLEOTIDE SEQUENCE [LARGE SCALE GENOMIC DNA]</scope>
    <source>
        <strain evidence="2">AWRI3580</strain>
    </source>
</reference>
<comment type="caution">
    <text evidence="1">The sequence shown here is derived from an EMBL/GenBank/DDBJ whole genome shotgun (WGS) entry which is preliminary data.</text>
</comment>
<evidence type="ECO:0000313" key="2">
    <source>
        <dbReference type="Proteomes" id="UP000095358"/>
    </source>
</evidence>
<gene>
    <name evidence="1" type="ORF">AWRI3580_g3162</name>
</gene>
<protein>
    <submittedName>
        <fullName evidence="1">Uncharacterized protein</fullName>
    </submittedName>
</protein>
<name>A0A1E5RG88_HANUV</name>
<dbReference type="OrthoDB" id="3972913at2759"/>
<evidence type="ECO:0000313" key="1">
    <source>
        <dbReference type="EMBL" id="OEJ85920.1"/>
    </source>
</evidence>
<dbReference type="VEuPathDB" id="FungiDB:AWRI3580_g3162"/>
<dbReference type="Proteomes" id="UP000095358">
    <property type="component" value="Unassembled WGS sequence"/>
</dbReference>
<sequence length="183" mass="21422">MENYNNYEDIIHSIQLNNHDLNDINDVSNLLSEQSLYLNYNIDSLYEESIEYKYTNNNANLIDTYLSYIQNDDHNNIDLNILIISTQNLLNYIGENTSLNAKISTLINQLMDNVIMRIHKILNLLIYDSISISNVIDFIKNDIDDDQITILDDRLKDLKRQVNENLTKLDLDITDYPFLKSII</sequence>